<feature type="domain" description="Oxidoreductase molybdopterin-binding" evidence="2">
    <location>
        <begin position="33"/>
        <end position="181"/>
    </location>
</feature>
<evidence type="ECO:0000313" key="4">
    <source>
        <dbReference type="Proteomes" id="UP000184452"/>
    </source>
</evidence>
<dbReference type="Pfam" id="PF00174">
    <property type="entry name" value="Oxidored_molyb"/>
    <property type="match status" value="1"/>
</dbReference>
<gene>
    <name evidence="3" type="ORF">SAMN05421803_1172</name>
</gene>
<dbReference type="Proteomes" id="UP000184452">
    <property type="component" value="Unassembled WGS sequence"/>
</dbReference>
<dbReference type="PANTHER" id="PTHR43032">
    <property type="entry name" value="PROTEIN-METHIONINE-SULFOXIDE REDUCTASE"/>
    <property type="match status" value="1"/>
</dbReference>
<sequence>MSESAEGVDDRDDRRLPPGQAVRTTRHRALHYGPVPAFRPEKWDFRVMGATADLGSYRWTWDEFAALPRSGAVSDFHCVMRFSIPGVAWAGVSSAELVAAAPPGPDVTHVMAWGEYGYSANLRLDDFLREGVLLATHRDGAPLPAENGHPLRLVVPHLYGWKSVKWLRAVEYMTADRRGFWEERGYHNRAEAWSEQRFSHQEEAGQGPPL</sequence>
<feature type="compositionally biased region" description="Acidic residues" evidence="1">
    <location>
        <begin position="1"/>
        <end position="10"/>
    </location>
</feature>
<dbReference type="PANTHER" id="PTHR43032:SF4">
    <property type="entry name" value="OXIDOREDUCTASE MOLYBDOPTERIN-BINDING DOMAIN-CONTAINING PROTEIN"/>
    <property type="match status" value="1"/>
</dbReference>
<evidence type="ECO:0000313" key="3">
    <source>
        <dbReference type="EMBL" id="SHK28621.1"/>
    </source>
</evidence>
<evidence type="ECO:0000259" key="2">
    <source>
        <dbReference type="Pfam" id="PF00174"/>
    </source>
</evidence>
<evidence type="ECO:0000256" key="1">
    <source>
        <dbReference type="SAM" id="MobiDB-lite"/>
    </source>
</evidence>
<dbReference type="Gene3D" id="3.90.420.10">
    <property type="entry name" value="Oxidoreductase, molybdopterin-binding domain"/>
    <property type="match status" value="1"/>
</dbReference>
<protein>
    <submittedName>
        <fullName evidence="3">DMSO/TMAO reductase YedYZ, molybdopterin-dependent catalytic subunit</fullName>
    </submittedName>
</protein>
<organism evidence="3 4">
    <name type="scientific">Nocardiopsis flavescens</name>
    <dbReference type="NCBI Taxonomy" id="758803"/>
    <lineage>
        <taxon>Bacteria</taxon>
        <taxon>Bacillati</taxon>
        <taxon>Actinomycetota</taxon>
        <taxon>Actinomycetes</taxon>
        <taxon>Streptosporangiales</taxon>
        <taxon>Nocardiopsidaceae</taxon>
        <taxon>Nocardiopsis</taxon>
    </lineage>
</organism>
<name>A0A1M6R823_9ACTN</name>
<feature type="region of interest" description="Disordered" evidence="1">
    <location>
        <begin position="1"/>
        <end position="23"/>
    </location>
</feature>
<keyword evidence="4" id="KW-1185">Reference proteome</keyword>
<accession>A0A1M6R823</accession>
<dbReference type="EMBL" id="FQZK01000017">
    <property type="protein sequence ID" value="SHK28621.1"/>
    <property type="molecule type" value="Genomic_DNA"/>
</dbReference>
<dbReference type="STRING" id="758803.SAMN05421803_1172"/>
<dbReference type="SUPFAM" id="SSF56524">
    <property type="entry name" value="Oxidoreductase molybdopterin-binding domain"/>
    <property type="match status" value="1"/>
</dbReference>
<dbReference type="RefSeq" id="WP_084737687.1">
    <property type="nucleotide sequence ID" value="NZ_FQZK01000017.1"/>
</dbReference>
<proteinExistence type="predicted"/>
<reference evidence="3 4" key="1">
    <citation type="submission" date="2016-11" db="EMBL/GenBank/DDBJ databases">
        <authorList>
            <person name="Jaros S."/>
            <person name="Januszkiewicz K."/>
            <person name="Wedrychowicz H."/>
        </authorList>
    </citation>
    <scope>NUCLEOTIDE SEQUENCE [LARGE SCALE GENOMIC DNA]</scope>
    <source>
        <strain evidence="3 4">CGMCC 4.5723</strain>
    </source>
</reference>
<dbReference type="InterPro" id="IPR036374">
    <property type="entry name" value="OxRdtase_Mopterin-bd_sf"/>
</dbReference>
<dbReference type="InterPro" id="IPR000572">
    <property type="entry name" value="OxRdtase_Mopterin-bd_dom"/>
</dbReference>
<dbReference type="AlphaFoldDB" id="A0A1M6R823"/>